<evidence type="ECO:0008006" key="3">
    <source>
        <dbReference type="Google" id="ProtNLM"/>
    </source>
</evidence>
<dbReference type="EMBL" id="JARESE010000062">
    <property type="protein sequence ID" value="MDE8653628.1"/>
    <property type="molecule type" value="Genomic_DNA"/>
</dbReference>
<gene>
    <name evidence="1" type="ORF">PYV00_18160</name>
</gene>
<protein>
    <recommendedName>
        <fullName evidence="3">DUF3618 domain-containing protein</fullName>
    </recommendedName>
</protein>
<organism evidence="1 2">
    <name type="scientific">Novosphingobium album</name>
    <name type="common">ex Liu et al. 2023</name>
    <dbReference type="NCBI Taxonomy" id="3031130"/>
    <lineage>
        <taxon>Bacteria</taxon>
        <taxon>Pseudomonadati</taxon>
        <taxon>Pseudomonadota</taxon>
        <taxon>Alphaproteobacteria</taxon>
        <taxon>Sphingomonadales</taxon>
        <taxon>Sphingomonadaceae</taxon>
        <taxon>Novosphingobium</taxon>
    </lineage>
</organism>
<comment type="caution">
    <text evidence="1">The sequence shown here is derived from an EMBL/GenBank/DDBJ whole genome shotgun (WGS) entry which is preliminary data.</text>
</comment>
<sequence length="108" mass="11587">MMGTHAQQVLADKAARKAARDALDTRLARMKADLETRGLAGRIADEVSERARVVIDEAVDVAEAHPGVIGGTIAALALWLLRHPLIALIAYLFDRAGTEEQDDGDGNE</sequence>
<reference evidence="1 2" key="1">
    <citation type="submission" date="2023-03" db="EMBL/GenBank/DDBJ databases">
        <title>NovoSphingobium album sp. nov. isolated from polycyclic aromatic hydrocarbons- and heavy-metal polluted soil.</title>
        <authorList>
            <person name="Liu Z."/>
            <person name="Wang K."/>
        </authorList>
    </citation>
    <scope>NUCLEOTIDE SEQUENCE [LARGE SCALE GENOMIC DNA]</scope>
    <source>
        <strain evidence="1 2">H3SJ31-1</strain>
    </source>
</reference>
<evidence type="ECO:0000313" key="1">
    <source>
        <dbReference type="EMBL" id="MDE8653628.1"/>
    </source>
</evidence>
<name>A0ABT5WUP5_9SPHN</name>
<proteinExistence type="predicted"/>
<keyword evidence="2" id="KW-1185">Reference proteome</keyword>
<accession>A0ABT5WUP5</accession>
<evidence type="ECO:0000313" key="2">
    <source>
        <dbReference type="Proteomes" id="UP001216253"/>
    </source>
</evidence>
<dbReference type="RefSeq" id="WP_275229710.1">
    <property type="nucleotide sequence ID" value="NZ_JARESE010000062.1"/>
</dbReference>
<dbReference type="Proteomes" id="UP001216253">
    <property type="component" value="Unassembled WGS sequence"/>
</dbReference>